<dbReference type="PANTHER" id="PTHR34039">
    <property type="entry name" value="UPF0102 PROTEIN YRAN"/>
    <property type="match status" value="1"/>
</dbReference>
<comment type="caution">
    <text evidence="3">The sequence shown here is derived from an EMBL/GenBank/DDBJ whole genome shotgun (WGS) entry which is preliminary data.</text>
</comment>
<accession>A0A1F6M2X5</accession>
<dbReference type="InterPro" id="IPR003509">
    <property type="entry name" value="UPF0102_YraN-like"/>
</dbReference>
<evidence type="ECO:0000313" key="4">
    <source>
        <dbReference type="Proteomes" id="UP000178742"/>
    </source>
</evidence>
<organism evidence="3 4">
    <name type="scientific">Candidatus Magasanikbacteria bacterium RIFCSPHIGHO2_02_FULL_41_13</name>
    <dbReference type="NCBI Taxonomy" id="1798676"/>
    <lineage>
        <taxon>Bacteria</taxon>
        <taxon>Candidatus Magasanikiibacteriota</taxon>
    </lineage>
</organism>
<dbReference type="Proteomes" id="UP000178742">
    <property type="component" value="Unassembled WGS sequence"/>
</dbReference>
<dbReference type="Gene3D" id="3.40.1350.10">
    <property type="match status" value="1"/>
</dbReference>
<protein>
    <recommendedName>
        <fullName evidence="2">UPF0102 protein A3B90_02985</fullName>
    </recommendedName>
</protein>
<comment type="similarity">
    <text evidence="1 2">Belongs to the UPF0102 family.</text>
</comment>
<dbReference type="PANTHER" id="PTHR34039:SF1">
    <property type="entry name" value="UPF0102 PROTEIN YRAN"/>
    <property type="match status" value="1"/>
</dbReference>
<gene>
    <name evidence="3" type="ORF">A3B90_02985</name>
</gene>
<sequence>MRTKKQETGKWGEDRALEFLVQNGYEILERNYQIKKCELDIIAWREIKGEKTLCFIEVKTREYDNGTAERATDWAKLGHLFHAAQEYCLEKRIPLIGVPIQFEQVSVYGKTPEDCHYKQYVIPIE</sequence>
<dbReference type="AlphaFoldDB" id="A0A1F6M2X5"/>
<dbReference type="GO" id="GO:0003676">
    <property type="term" value="F:nucleic acid binding"/>
    <property type="evidence" value="ECO:0007669"/>
    <property type="project" value="InterPro"/>
</dbReference>
<evidence type="ECO:0000256" key="2">
    <source>
        <dbReference type="HAMAP-Rule" id="MF_00048"/>
    </source>
</evidence>
<dbReference type="InterPro" id="IPR011335">
    <property type="entry name" value="Restrct_endonuc-II-like"/>
</dbReference>
<evidence type="ECO:0000313" key="3">
    <source>
        <dbReference type="EMBL" id="OGH65954.1"/>
    </source>
</evidence>
<evidence type="ECO:0000256" key="1">
    <source>
        <dbReference type="ARBA" id="ARBA00006738"/>
    </source>
</evidence>
<proteinExistence type="inferred from homology"/>
<name>A0A1F6M2X5_9BACT</name>
<dbReference type="SUPFAM" id="SSF52980">
    <property type="entry name" value="Restriction endonuclease-like"/>
    <property type="match status" value="1"/>
</dbReference>
<reference evidence="3 4" key="1">
    <citation type="journal article" date="2016" name="Nat. Commun.">
        <title>Thousands of microbial genomes shed light on interconnected biogeochemical processes in an aquifer system.</title>
        <authorList>
            <person name="Anantharaman K."/>
            <person name="Brown C.T."/>
            <person name="Hug L.A."/>
            <person name="Sharon I."/>
            <person name="Castelle C.J."/>
            <person name="Probst A.J."/>
            <person name="Thomas B.C."/>
            <person name="Singh A."/>
            <person name="Wilkins M.J."/>
            <person name="Karaoz U."/>
            <person name="Brodie E.L."/>
            <person name="Williams K.H."/>
            <person name="Hubbard S.S."/>
            <person name="Banfield J.F."/>
        </authorList>
    </citation>
    <scope>NUCLEOTIDE SEQUENCE [LARGE SCALE GENOMIC DNA]</scope>
</reference>
<dbReference type="InterPro" id="IPR011856">
    <property type="entry name" value="tRNA_endonuc-like_dom_sf"/>
</dbReference>
<dbReference type="STRING" id="1798676.A3B90_02985"/>
<dbReference type="Pfam" id="PF02021">
    <property type="entry name" value="UPF0102"/>
    <property type="match status" value="1"/>
</dbReference>
<dbReference type="EMBL" id="MFPX01000026">
    <property type="protein sequence ID" value="OGH65954.1"/>
    <property type="molecule type" value="Genomic_DNA"/>
</dbReference>
<dbReference type="HAMAP" id="MF_00048">
    <property type="entry name" value="UPF0102"/>
    <property type="match status" value="1"/>
</dbReference>